<protein>
    <submittedName>
        <fullName evidence="5">Protein involved in polysaccharide export with SLBB domain</fullName>
    </submittedName>
</protein>
<dbReference type="Pfam" id="PF02563">
    <property type="entry name" value="Poly_export"/>
    <property type="match status" value="1"/>
</dbReference>
<dbReference type="InterPro" id="IPR003715">
    <property type="entry name" value="Poly_export_N"/>
</dbReference>
<feature type="domain" description="Soluble ligand binding" evidence="4">
    <location>
        <begin position="236"/>
        <end position="283"/>
    </location>
</feature>
<organism evidence="5 6">
    <name type="scientific">Sphaerotilus mobilis</name>
    <dbReference type="NCBI Taxonomy" id="47994"/>
    <lineage>
        <taxon>Bacteria</taxon>
        <taxon>Pseudomonadati</taxon>
        <taxon>Pseudomonadota</taxon>
        <taxon>Betaproteobacteria</taxon>
        <taxon>Burkholderiales</taxon>
        <taxon>Sphaerotilaceae</taxon>
        <taxon>Sphaerotilus</taxon>
    </lineage>
</organism>
<evidence type="ECO:0000256" key="1">
    <source>
        <dbReference type="ARBA" id="ARBA00022729"/>
    </source>
</evidence>
<feature type="domain" description="Polysaccharide export protein N-terminal" evidence="3">
    <location>
        <begin position="154"/>
        <end position="228"/>
    </location>
</feature>
<keyword evidence="6" id="KW-1185">Reference proteome</keyword>
<feature type="region of interest" description="Disordered" evidence="2">
    <location>
        <begin position="81"/>
        <end position="111"/>
    </location>
</feature>
<dbReference type="GO" id="GO:0015159">
    <property type="term" value="F:polysaccharide transmembrane transporter activity"/>
    <property type="evidence" value="ECO:0007669"/>
    <property type="project" value="InterPro"/>
</dbReference>
<name>A0A4Q7LBF4_9BURK</name>
<evidence type="ECO:0000313" key="5">
    <source>
        <dbReference type="EMBL" id="RZS47487.1"/>
    </source>
</evidence>
<dbReference type="AlphaFoldDB" id="A0A4Q7LBF4"/>
<comment type="caution">
    <text evidence="5">The sequence shown here is derived from an EMBL/GenBank/DDBJ whole genome shotgun (WGS) entry which is preliminary data.</text>
</comment>
<sequence length="803" mass="85429">MRPSSRALPSAISQARHVLLALIAGVVLAPQTVDAQSLQALQAALTGGGTSGNADGSASGGLGGGNLPGGGILNLPGTGGVPTIRGAEGLPNGTGNPQDLQRGGFDPSSGLPLEPLSNEFQRFVEQTTGQKLPIFGERYFQVGGHSYAPVAGVPVPADYVIGPGDELQLRGWGSIDIDFRAVVDRNGQINIPRVGTVSVAGVKAADIDAHLRGQVGRVFRNFSLNVTLGQLRSIQVFVVGQARRPGGYTVSSLSTLINVVFASGGPNGNGSMRNVQLKRAGKVVGEIDLYDFILNGNSGTDVRLLPGDVVVFNTAGPRVAVAGALDSPAIYELKATGETIAALLAYGGGTSASTDLSTAQLERLDRSTPRAPRVVNKVELAGAVSNMPLRDGDILTLFKVQPKFANAVTLRGNVANPLRYPFTPGMRVSDLIPDREALITPDYYQRKNKLVQFIEGKTLQGGSADVTEAKLERDVRNLLDEPNWEYAAIERLNSDRVAMELIPFNLAKAVIDKDPAHNPVLQPGDVVTIFGRADIKNPVAKQNRLVRVQGEVRAPGIYQIGPGETLPDLISRAGGLTPEAYVFGTEFAREETRRQQQLALDDAVKRLESQLASAAATATANLSATDAQAATALRAAQAESQRAQLQRLKSLKSNGRIALELPTSAAGTRDLPDLSLEDGDRVSIPSKPAFIFAVGAVANNNALLWRPGRKMKEYLDAAGVDVEADLENSFIVRADGTVMHASRRGWWFDGLERVELMPGDTLVVPEKGNRETFWTAFTRGLKDWSQILYQFGLSAAAIKTLNN</sequence>
<evidence type="ECO:0000256" key="2">
    <source>
        <dbReference type="SAM" id="MobiDB-lite"/>
    </source>
</evidence>
<feature type="domain" description="Soluble ligand binding" evidence="4">
    <location>
        <begin position="408"/>
        <end position="432"/>
    </location>
</feature>
<dbReference type="OrthoDB" id="9815244at2"/>
<evidence type="ECO:0000313" key="6">
    <source>
        <dbReference type="Proteomes" id="UP000293433"/>
    </source>
</evidence>
<proteinExistence type="predicted"/>
<dbReference type="Proteomes" id="UP000293433">
    <property type="component" value="Unassembled WGS sequence"/>
</dbReference>
<dbReference type="PANTHER" id="PTHR33619">
    <property type="entry name" value="POLYSACCHARIDE EXPORT PROTEIN GFCE-RELATED"/>
    <property type="match status" value="1"/>
</dbReference>
<accession>A0A4Q7LBF4</accession>
<dbReference type="PANTHER" id="PTHR33619:SF3">
    <property type="entry name" value="POLYSACCHARIDE EXPORT PROTEIN GFCE-RELATED"/>
    <property type="match status" value="1"/>
</dbReference>
<evidence type="ECO:0000259" key="4">
    <source>
        <dbReference type="Pfam" id="PF10531"/>
    </source>
</evidence>
<keyword evidence="1" id="KW-0732">Signal</keyword>
<dbReference type="Pfam" id="PF10531">
    <property type="entry name" value="SLBB"/>
    <property type="match status" value="4"/>
</dbReference>
<reference evidence="5 6" key="1">
    <citation type="submission" date="2019-02" db="EMBL/GenBank/DDBJ databases">
        <title>Genomic Encyclopedia of Type Strains, Phase IV (KMG-IV): sequencing the most valuable type-strain genomes for metagenomic binning, comparative biology and taxonomic classification.</title>
        <authorList>
            <person name="Goeker M."/>
        </authorList>
    </citation>
    <scope>NUCLEOTIDE SEQUENCE [LARGE SCALE GENOMIC DNA]</scope>
    <source>
        <strain evidence="5 6">DSM 10617</strain>
    </source>
</reference>
<dbReference type="Gene3D" id="3.10.560.10">
    <property type="entry name" value="Outer membrane lipoprotein wza domain like"/>
    <property type="match status" value="5"/>
</dbReference>
<evidence type="ECO:0000259" key="3">
    <source>
        <dbReference type="Pfam" id="PF02563"/>
    </source>
</evidence>
<dbReference type="Gene3D" id="3.30.1950.10">
    <property type="entry name" value="wza like domain"/>
    <property type="match status" value="1"/>
</dbReference>
<dbReference type="InterPro" id="IPR049712">
    <property type="entry name" value="Poly_export"/>
</dbReference>
<feature type="domain" description="Soluble ligand binding" evidence="4">
    <location>
        <begin position="546"/>
        <end position="581"/>
    </location>
</feature>
<dbReference type="InterPro" id="IPR019554">
    <property type="entry name" value="Soluble_ligand-bd"/>
</dbReference>
<dbReference type="EMBL" id="SGWV01000012">
    <property type="protein sequence ID" value="RZS47487.1"/>
    <property type="molecule type" value="Genomic_DNA"/>
</dbReference>
<feature type="domain" description="Soluble ligand binding" evidence="4">
    <location>
        <begin position="318"/>
        <end position="367"/>
    </location>
</feature>
<gene>
    <name evidence="5" type="ORF">EV685_3692</name>
</gene>